<proteinExistence type="predicted"/>
<keyword evidence="3" id="KW-1185">Reference proteome</keyword>
<accession>A0A8J3Z9A6</accession>
<gene>
    <name evidence="2" type="ORF">Vau01_072600</name>
</gene>
<organism evidence="2 3">
    <name type="scientific">Virgisporangium aurantiacum</name>
    <dbReference type="NCBI Taxonomy" id="175570"/>
    <lineage>
        <taxon>Bacteria</taxon>
        <taxon>Bacillati</taxon>
        <taxon>Actinomycetota</taxon>
        <taxon>Actinomycetes</taxon>
        <taxon>Micromonosporales</taxon>
        <taxon>Micromonosporaceae</taxon>
        <taxon>Virgisporangium</taxon>
    </lineage>
</organism>
<dbReference type="RefSeq" id="WP_204002726.1">
    <property type="nucleotide sequence ID" value="NZ_BOPG01000048.1"/>
</dbReference>
<feature type="region of interest" description="Disordered" evidence="1">
    <location>
        <begin position="1"/>
        <end position="48"/>
    </location>
</feature>
<feature type="compositionally biased region" description="Basic and acidic residues" evidence="1">
    <location>
        <begin position="1"/>
        <end position="12"/>
    </location>
</feature>
<evidence type="ECO:0000313" key="2">
    <source>
        <dbReference type="EMBL" id="GIJ59744.1"/>
    </source>
</evidence>
<name>A0A8J3Z9A6_9ACTN</name>
<protein>
    <submittedName>
        <fullName evidence="2">Uncharacterized protein</fullName>
    </submittedName>
</protein>
<dbReference type="EMBL" id="BOPG01000048">
    <property type="protein sequence ID" value="GIJ59744.1"/>
    <property type="molecule type" value="Genomic_DNA"/>
</dbReference>
<dbReference type="AlphaFoldDB" id="A0A8J3Z9A6"/>
<evidence type="ECO:0000313" key="3">
    <source>
        <dbReference type="Proteomes" id="UP000612585"/>
    </source>
</evidence>
<reference evidence="2" key="1">
    <citation type="submission" date="2021-01" db="EMBL/GenBank/DDBJ databases">
        <title>Whole genome shotgun sequence of Virgisporangium aurantiacum NBRC 16421.</title>
        <authorList>
            <person name="Komaki H."/>
            <person name="Tamura T."/>
        </authorList>
    </citation>
    <scope>NUCLEOTIDE SEQUENCE</scope>
    <source>
        <strain evidence="2">NBRC 16421</strain>
    </source>
</reference>
<comment type="caution">
    <text evidence="2">The sequence shown here is derived from an EMBL/GenBank/DDBJ whole genome shotgun (WGS) entry which is preliminary data.</text>
</comment>
<sequence>MTQPGEDLHELDSPEVPDDPASLRLPPEVNEADAYEQSQVVEIDDDYR</sequence>
<dbReference type="Proteomes" id="UP000612585">
    <property type="component" value="Unassembled WGS sequence"/>
</dbReference>
<evidence type="ECO:0000256" key="1">
    <source>
        <dbReference type="SAM" id="MobiDB-lite"/>
    </source>
</evidence>